<dbReference type="OMA" id="DETTCHY"/>
<reference evidence="3 4" key="1">
    <citation type="journal article" date="2013" name="Genome Biol.">
        <title>Genome of Acanthamoeba castellanii highlights extensive lateral gene transfer and early evolution of tyrosine kinase signaling.</title>
        <authorList>
            <person name="Clarke M."/>
            <person name="Lohan A.J."/>
            <person name="Liu B."/>
            <person name="Lagkouvardos I."/>
            <person name="Roy S."/>
            <person name="Zafar N."/>
            <person name="Bertelli C."/>
            <person name="Schilde C."/>
            <person name="Kianianmomeni A."/>
            <person name="Burglin T.R."/>
            <person name="Frech C."/>
            <person name="Turcotte B."/>
            <person name="Kopec K.O."/>
            <person name="Synnott J.M."/>
            <person name="Choo C."/>
            <person name="Paponov I."/>
            <person name="Finkler A."/>
            <person name="Soon Heng Tan C."/>
            <person name="Hutchins A.P."/>
            <person name="Weinmeier T."/>
            <person name="Rattei T."/>
            <person name="Chu J.S."/>
            <person name="Gimenez G."/>
            <person name="Irimia M."/>
            <person name="Rigden D.J."/>
            <person name="Fitzpatrick D.A."/>
            <person name="Lorenzo-Morales J."/>
            <person name="Bateman A."/>
            <person name="Chiu C.H."/>
            <person name="Tang P."/>
            <person name="Hegemann P."/>
            <person name="Fromm H."/>
            <person name="Raoult D."/>
            <person name="Greub G."/>
            <person name="Miranda-Saavedra D."/>
            <person name="Chen N."/>
            <person name="Nash P."/>
            <person name="Ginger M.L."/>
            <person name="Horn M."/>
            <person name="Schaap P."/>
            <person name="Caler L."/>
            <person name="Loftus B."/>
        </authorList>
    </citation>
    <scope>NUCLEOTIDE SEQUENCE [LARGE SCALE GENOMIC DNA]</scope>
    <source>
        <strain evidence="3 4">Neff</strain>
    </source>
</reference>
<dbReference type="Pfam" id="PF22936">
    <property type="entry name" value="Pol_BBD"/>
    <property type="match status" value="1"/>
</dbReference>
<name>L8HH06_ACACF</name>
<dbReference type="Proteomes" id="UP000011083">
    <property type="component" value="Unassembled WGS sequence"/>
</dbReference>
<dbReference type="KEGG" id="acan:ACA1_073610"/>
<proteinExistence type="predicted"/>
<evidence type="ECO:0000259" key="2">
    <source>
        <dbReference type="Pfam" id="PF22936"/>
    </source>
</evidence>
<dbReference type="SUPFAM" id="SSF57756">
    <property type="entry name" value="Retrovirus zinc finger-like domains"/>
    <property type="match status" value="1"/>
</dbReference>
<dbReference type="AlphaFoldDB" id="L8HH06"/>
<dbReference type="OrthoDB" id="430476at2759"/>
<dbReference type="RefSeq" id="XP_004353244.1">
    <property type="nucleotide sequence ID" value="XM_004353192.1"/>
</dbReference>
<dbReference type="GeneID" id="14924700"/>
<dbReference type="VEuPathDB" id="AmoebaDB:ACA1_073610"/>
<dbReference type="GO" id="GO:0003676">
    <property type="term" value="F:nucleic acid binding"/>
    <property type="evidence" value="ECO:0007669"/>
    <property type="project" value="InterPro"/>
</dbReference>
<keyword evidence="4" id="KW-1185">Reference proteome</keyword>
<gene>
    <name evidence="3" type="ORF">ACA1_073610</name>
</gene>
<feature type="region of interest" description="Disordered" evidence="1">
    <location>
        <begin position="25"/>
        <end position="45"/>
    </location>
</feature>
<evidence type="ECO:0000313" key="3">
    <source>
        <dbReference type="EMBL" id="ELR23716.1"/>
    </source>
</evidence>
<dbReference type="GO" id="GO:0008270">
    <property type="term" value="F:zinc ion binding"/>
    <property type="evidence" value="ECO:0007669"/>
    <property type="project" value="InterPro"/>
</dbReference>
<feature type="non-terminal residue" evidence="3">
    <location>
        <position position="189"/>
    </location>
</feature>
<dbReference type="InterPro" id="IPR036875">
    <property type="entry name" value="Znf_CCHC_sf"/>
</dbReference>
<evidence type="ECO:0000313" key="4">
    <source>
        <dbReference type="Proteomes" id="UP000011083"/>
    </source>
</evidence>
<sequence length="189" mass="20486">MWCDKPDCAHGKCGGEGCGLLKQDKGGERHGHGWKSSKGPKQGPQEGDETTCHYCHKPGHWRNKCLKLNWGDGGDGGGGGGDSHKVNAAQAQHESDEDEEIILSIANQTDQWYLDSGATCHVTCRCELLHNYQPSRSTINLVLGNDFKCCVKGTGTIHATIVVDSTMKTIVLMDVYYAPELAKNLVSMA</sequence>
<feature type="domain" description="Retrovirus-related Pol polyprotein from transposon TNT 1-94-like beta-barrel" evidence="2">
    <location>
        <begin position="112"/>
        <end position="188"/>
    </location>
</feature>
<accession>L8HH06</accession>
<dbReference type="InterPro" id="IPR054722">
    <property type="entry name" value="PolX-like_BBD"/>
</dbReference>
<dbReference type="EMBL" id="KB007857">
    <property type="protein sequence ID" value="ELR23716.1"/>
    <property type="molecule type" value="Genomic_DNA"/>
</dbReference>
<evidence type="ECO:0000256" key="1">
    <source>
        <dbReference type="SAM" id="MobiDB-lite"/>
    </source>
</evidence>
<protein>
    <submittedName>
        <fullName evidence="3">Copialike pol polyprotein</fullName>
    </submittedName>
</protein>
<organism evidence="3 4">
    <name type="scientific">Acanthamoeba castellanii (strain ATCC 30010 / Neff)</name>
    <dbReference type="NCBI Taxonomy" id="1257118"/>
    <lineage>
        <taxon>Eukaryota</taxon>
        <taxon>Amoebozoa</taxon>
        <taxon>Discosea</taxon>
        <taxon>Longamoebia</taxon>
        <taxon>Centramoebida</taxon>
        <taxon>Acanthamoebidae</taxon>
        <taxon>Acanthamoeba</taxon>
    </lineage>
</organism>